<gene>
    <name evidence="1" type="ORF">JYE49_12975</name>
</gene>
<proteinExistence type="predicted"/>
<dbReference type="EMBL" id="CP068393">
    <property type="protein sequence ID" value="QUC66749.1"/>
    <property type="molecule type" value="Genomic_DNA"/>
</dbReference>
<sequence length="327" mass="35608">MAFKDLMKSIEGVFSRVSADITRRPDGGTSHYRPLRKKTAEAQPGDMTQMQGQDPRFVHTGFTGMNPPVNFGGYEQGTFGQTAYGQTAFDQTAYGQTAYNQTAYNQTAFGQTAYGQPQGTSYFPQQDQNAQQDYVGKGSFSGQTGFTQAQRNNISYMPGVEPRMERGQVHVEHIITLTGLKSCYEAIECMKDGETLIVMLDAIANDSESMRCQDMLAGAAFTLGCSVRLLQGAQIVIIAPEGVKILPEQNNARVMMPGGMMQPPEMVVPPMTEPAEVPFQGRREHRTSANAADWNAARNGELQGYNPYTGTMPVAAGAYGSFGGYGY</sequence>
<dbReference type="Proteomes" id="UP000682782">
    <property type="component" value="Chromosome"/>
</dbReference>
<keyword evidence="1" id="KW-0131">Cell cycle</keyword>
<keyword evidence="2" id="KW-1185">Reference proteome</keyword>
<accession>A0AC61N121</accession>
<reference evidence="1" key="1">
    <citation type="submission" date="2021-01" db="EMBL/GenBank/DDBJ databases">
        <title>Complete genome sequence of Clostridiales bacterium R-7.</title>
        <authorList>
            <person name="Mahoney-Kurpe S.C."/>
            <person name="Palevich N."/>
            <person name="Koike S."/>
            <person name="Moon C.D."/>
            <person name="Attwood G.T."/>
        </authorList>
    </citation>
    <scope>NUCLEOTIDE SEQUENCE</scope>
    <source>
        <strain evidence="1">R-7</strain>
    </source>
</reference>
<organism evidence="1 2">
    <name type="scientific">Aristaeella hokkaidonensis</name>
    <dbReference type="NCBI Taxonomy" id="3046382"/>
    <lineage>
        <taxon>Bacteria</taxon>
        <taxon>Bacillati</taxon>
        <taxon>Bacillota</taxon>
        <taxon>Clostridia</taxon>
        <taxon>Eubacteriales</taxon>
        <taxon>Aristaeellaceae</taxon>
        <taxon>Aristaeella</taxon>
    </lineage>
</organism>
<keyword evidence="1" id="KW-0132">Cell division</keyword>
<evidence type="ECO:0000313" key="1">
    <source>
        <dbReference type="EMBL" id="QUC66749.1"/>
    </source>
</evidence>
<protein>
    <submittedName>
        <fullName evidence="1">Cell division protein SepF</fullName>
    </submittedName>
</protein>
<name>A0AC61N121_9FIRM</name>
<evidence type="ECO:0000313" key="2">
    <source>
        <dbReference type="Proteomes" id="UP000682782"/>
    </source>
</evidence>